<feature type="active site" evidence="9">
    <location>
        <position position="124"/>
    </location>
</feature>
<reference evidence="11 12" key="1">
    <citation type="submission" date="2017-04" db="EMBL/GenBank/DDBJ databases">
        <title>Genomic insights into metabolism of Thermodesulfobium acidiphilum.</title>
        <authorList>
            <person name="Toshchakov S.V."/>
            <person name="Frolov E.N."/>
            <person name="Kublanov I.V."/>
            <person name="Samarov N.I."/>
            <person name="Novikov A."/>
            <person name="Lebedinsky A.V."/>
            <person name="Bonch-Osmolovskaya E.A."/>
            <person name="Chernyh N.A."/>
        </authorList>
    </citation>
    <scope>NUCLEOTIDE SEQUENCE [LARGE SCALE GENOMIC DNA]</scope>
    <source>
        <strain evidence="11 12">3127-1</strain>
    </source>
</reference>
<dbReference type="EC" id="3.4.23.36" evidence="9"/>
<dbReference type="Proteomes" id="UP000244792">
    <property type="component" value="Chromosome"/>
</dbReference>
<dbReference type="HAMAP" id="MF_00161">
    <property type="entry name" value="LspA"/>
    <property type="match status" value="1"/>
</dbReference>
<keyword evidence="2 9" id="KW-1003">Cell membrane</keyword>
<protein>
    <recommendedName>
        <fullName evidence="9">Lipoprotein signal peptidase</fullName>
        <ecNumber evidence="9">3.4.23.36</ecNumber>
    </recommendedName>
    <alternativeName>
        <fullName evidence="9">Prolipoprotein signal peptidase</fullName>
    </alternativeName>
    <alternativeName>
        <fullName evidence="9">Signal peptidase II</fullName>
        <shortName evidence="9">SPase II</shortName>
    </alternativeName>
</protein>
<evidence type="ECO:0000256" key="5">
    <source>
        <dbReference type="ARBA" id="ARBA00022750"/>
    </source>
</evidence>
<evidence type="ECO:0000256" key="10">
    <source>
        <dbReference type="RuleBase" id="RU004181"/>
    </source>
</evidence>
<feature type="transmembrane region" description="Helical" evidence="9">
    <location>
        <begin position="116"/>
        <end position="139"/>
    </location>
</feature>
<proteinExistence type="inferred from homology"/>
<evidence type="ECO:0000256" key="9">
    <source>
        <dbReference type="HAMAP-Rule" id="MF_00161"/>
    </source>
</evidence>
<sequence length="148" mass="17039">MNLKGFFYIALTLFLFSFDRLTKFFAVKILSVRSCDFFFIHFTLVKNLGGAWGIFSGQTYFFIFVGSIFLLSCIILWFKSPNLRISLSFLIAGVSSNLLDRVLGSHQVIDFIDIHILPVFNLSDVYIDIGILLLIFYNLNNSKKQDRL</sequence>
<dbReference type="Pfam" id="PF01252">
    <property type="entry name" value="Peptidase_A8"/>
    <property type="match status" value="1"/>
</dbReference>
<feature type="transmembrane region" description="Helical" evidence="9">
    <location>
        <begin position="37"/>
        <end position="55"/>
    </location>
</feature>
<gene>
    <name evidence="9" type="primary">lspA</name>
    <name evidence="11" type="ORF">TDSAC_1047</name>
</gene>
<dbReference type="GO" id="GO:0006508">
    <property type="term" value="P:proteolysis"/>
    <property type="evidence" value="ECO:0007669"/>
    <property type="project" value="UniProtKB-KW"/>
</dbReference>
<dbReference type="KEGG" id="taci:TDSAC_1047"/>
<evidence type="ECO:0000256" key="8">
    <source>
        <dbReference type="ARBA" id="ARBA00023136"/>
    </source>
</evidence>
<evidence type="ECO:0000313" key="12">
    <source>
        <dbReference type="Proteomes" id="UP000244792"/>
    </source>
</evidence>
<name>A0A2R4W131_THEAF</name>
<dbReference type="GO" id="GO:0004190">
    <property type="term" value="F:aspartic-type endopeptidase activity"/>
    <property type="evidence" value="ECO:0007669"/>
    <property type="project" value="UniProtKB-UniRule"/>
</dbReference>
<keyword evidence="12" id="KW-1185">Reference proteome</keyword>
<evidence type="ECO:0000256" key="1">
    <source>
        <dbReference type="ARBA" id="ARBA00006139"/>
    </source>
</evidence>
<dbReference type="PRINTS" id="PR00781">
    <property type="entry name" value="LIPOSIGPTASE"/>
</dbReference>
<evidence type="ECO:0000256" key="3">
    <source>
        <dbReference type="ARBA" id="ARBA00022670"/>
    </source>
</evidence>
<comment type="subcellular location">
    <subcellularLocation>
        <location evidence="9">Cell membrane</location>
        <topology evidence="9">Multi-pass membrane protein</topology>
    </subcellularLocation>
</comment>
<evidence type="ECO:0000256" key="2">
    <source>
        <dbReference type="ARBA" id="ARBA00022475"/>
    </source>
</evidence>
<comment type="catalytic activity">
    <reaction evidence="9">
        <text>Release of signal peptides from bacterial membrane prolipoproteins. Hydrolyzes -Xaa-Yaa-Zaa-|-(S,diacylglyceryl)Cys-, in which Xaa is hydrophobic (preferably Leu), and Yaa (Ala or Ser) and Zaa (Gly or Ala) have small, neutral side chains.</text>
        <dbReference type="EC" id="3.4.23.36"/>
    </reaction>
</comment>
<feature type="active site" evidence="9">
    <location>
        <position position="110"/>
    </location>
</feature>
<feature type="transmembrane region" description="Helical" evidence="9">
    <location>
        <begin position="6"/>
        <end position="25"/>
    </location>
</feature>
<dbReference type="AlphaFoldDB" id="A0A2R4W131"/>
<keyword evidence="4 9" id="KW-0812">Transmembrane</keyword>
<keyword evidence="8 9" id="KW-0472">Membrane</keyword>
<evidence type="ECO:0000256" key="4">
    <source>
        <dbReference type="ARBA" id="ARBA00022692"/>
    </source>
</evidence>
<comment type="function">
    <text evidence="9">This protein specifically catalyzes the removal of signal peptides from prolipoproteins.</text>
</comment>
<evidence type="ECO:0000313" key="11">
    <source>
        <dbReference type="EMBL" id="AWB10400.1"/>
    </source>
</evidence>
<dbReference type="UniPathway" id="UPA00665"/>
<keyword evidence="5 9" id="KW-0064">Aspartyl protease</keyword>
<keyword evidence="7 9" id="KW-1133">Transmembrane helix</keyword>
<comment type="similarity">
    <text evidence="1 9 10">Belongs to the peptidase A8 family.</text>
</comment>
<dbReference type="InterPro" id="IPR001872">
    <property type="entry name" value="Peptidase_A8"/>
</dbReference>
<comment type="pathway">
    <text evidence="9">Protein modification; lipoprotein biosynthesis (signal peptide cleavage).</text>
</comment>
<accession>A0A2R4W131</accession>
<evidence type="ECO:0000256" key="6">
    <source>
        <dbReference type="ARBA" id="ARBA00022801"/>
    </source>
</evidence>
<dbReference type="EMBL" id="CP020921">
    <property type="protein sequence ID" value="AWB10400.1"/>
    <property type="molecule type" value="Genomic_DNA"/>
</dbReference>
<dbReference type="PANTHER" id="PTHR33695">
    <property type="entry name" value="LIPOPROTEIN SIGNAL PEPTIDASE"/>
    <property type="match status" value="1"/>
</dbReference>
<feature type="transmembrane region" description="Helical" evidence="9">
    <location>
        <begin position="61"/>
        <end position="78"/>
    </location>
</feature>
<dbReference type="GO" id="GO:0005886">
    <property type="term" value="C:plasma membrane"/>
    <property type="evidence" value="ECO:0007669"/>
    <property type="project" value="UniProtKB-SubCell"/>
</dbReference>
<organism evidence="11 12">
    <name type="scientific">Thermodesulfobium acidiphilum</name>
    <dbReference type="NCBI Taxonomy" id="1794699"/>
    <lineage>
        <taxon>Bacteria</taxon>
        <taxon>Pseudomonadati</taxon>
        <taxon>Thermodesulfobiota</taxon>
        <taxon>Thermodesulfobiia</taxon>
        <taxon>Thermodesulfobiales</taxon>
        <taxon>Thermodesulfobiaceae</taxon>
        <taxon>Thermodesulfobium</taxon>
    </lineage>
</organism>
<keyword evidence="3 9" id="KW-0645">Protease</keyword>
<dbReference type="PANTHER" id="PTHR33695:SF1">
    <property type="entry name" value="LIPOPROTEIN SIGNAL PEPTIDASE"/>
    <property type="match status" value="1"/>
</dbReference>
<keyword evidence="6 9" id="KW-0378">Hydrolase</keyword>
<evidence type="ECO:0000256" key="7">
    <source>
        <dbReference type="ARBA" id="ARBA00022989"/>
    </source>
</evidence>